<protein>
    <recommendedName>
        <fullName evidence="3">THD domain-containing protein</fullName>
    </recommendedName>
</protein>
<dbReference type="Pfam" id="PF00229">
    <property type="entry name" value="TNF"/>
    <property type="match status" value="1"/>
</dbReference>
<proteinExistence type="inferred from homology"/>
<keyword evidence="5" id="KW-1185">Reference proteome</keyword>
<keyword evidence="2" id="KW-0812">Transmembrane</keyword>
<dbReference type="GO" id="GO:0005164">
    <property type="term" value="F:tumor necrosis factor receptor binding"/>
    <property type="evidence" value="ECO:0007669"/>
    <property type="project" value="InterPro"/>
</dbReference>
<dbReference type="EMBL" id="JAUCMX010000027">
    <property type="protein sequence ID" value="KAK3509014.1"/>
    <property type="molecule type" value="Genomic_DNA"/>
</dbReference>
<keyword evidence="2" id="KW-1133">Transmembrane helix</keyword>
<dbReference type="GO" id="GO:0006955">
    <property type="term" value="P:immune response"/>
    <property type="evidence" value="ECO:0007669"/>
    <property type="project" value="InterPro"/>
</dbReference>
<evidence type="ECO:0000313" key="4">
    <source>
        <dbReference type="EMBL" id="KAK3509014.1"/>
    </source>
</evidence>
<comment type="caution">
    <text evidence="4">The sequence shown here is derived from an EMBL/GenBank/DDBJ whole genome shotgun (WGS) entry which is preliminary data.</text>
</comment>
<evidence type="ECO:0000313" key="5">
    <source>
        <dbReference type="Proteomes" id="UP001274896"/>
    </source>
</evidence>
<dbReference type="GO" id="GO:0016020">
    <property type="term" value="C:membrane"/>
    <property type="evidence" value="ECO:0007669"/>
    <property type="project" value="InterPro"/>
</dbReference>
<reference evidence="4" key="1">
    <citation type="submission" date="2023-06" db="EMBL/GenBank/DDBJ databases">
        <title>Male Hemibagrus guttatus genome.</title>
        <authorList>
            <person name="Bian C."/>
        </authorList>
    </citation>
    <scope>NUCLEOTIDE SEQUENCE</scope>
    <source>
        <strain evidence="4">Male_cb2023</strain>
        <tissue evidence="4">Muscle</tissue>
    </source>
</reference>
<sequence>MAHETRAHVTWMSAVIIVAVTVSCVTWLIVSRDTKVRILNGALVADMFRGPAASAHSLFKVIHNNESDEHLRWEEVWSANISLDESKIWMTVKEAGVYLVYVQLTYSLRNSSRVDLNSYRVDLSMRVEFSYDEGKDEFTGAFDTRQPTEKSQDAHLSKFFLLHMKAGNRLSIKASPKKRITYNDVRPFSSFITIVRYADWSG</sequence>
<feature type="domain" description="THD" evidence="3">
    <location>
        <begin position="78"/>
        <end position="191"/>
    </location>
</feature>
<gene>
    <name evidence="4" type="ORF">QTP70_018520</name>
</gene>
<accession>A0AAE0PVY8</accession>
<dbReference type="PROSITE" id="PS51257">
    <property type="entry name" value="PROKAR_LIPOPROTEIN"/>
    <property type="match status" value="1"/>
</dbReference>
<comment type="similarity">
    <text evidence="1">Belongs to the tumor necrosis factor family.</text>
</comment>
<organism evidence="4 5">
    <name type="scientific">Hemibagrus guttatus</name>
    <dbReference type="NCBI Taxonomy" id="175788"/>
    <lineage>
        <taxon>Eukaryota</taxon>
        <taxon>Metazoa</taxon>
        <taxon>Chordata</taxon>
        <taxon>Craniata</taxon>
        <taxon>Vertebrata</taxon>
        <taxon>Euteleostomi</taxon>
        <taxon>Actinopterygii</taxon>
        <taxon>Neopterygii</taxon>
        <taxon>Teleostei</taxon>
        <taxon>Ostariophysi</taxon>
        <taxon>Siluriformes</taxon>
        <taxon>Bagridae</taxon>
        <taxon>Hemibagrus</taxon>
    </lineage>
</organism>
<dbReference type="InterPro" id="IPR006052">
    <property type="entry name" value="TNF_dom"/>
</dbReference>
<evidence type="ECO:0000259" key="3">
    <source>
        <dbReference type="Pfam" id="PF00229"/>
    </source>
</evidence>
<evidence type="ECO:0000256" key="2">
    <source>
        <dbReference type="SAM" id="Phobius"/>
    </source>
</evidence>
<dbReference type="InterPro" id="IPR008983">
    <property type="entry name" value="Tumour_necrosis_fac-like_dom"/>
</dbReference>
<feature type="transmembrane region" description="Helical" evidence="2">
    <location>
        <begin position="12"/>
        <end position="30"/>
    </location>
</feature>
<dbReference type="Proteomes" id="UP001274896">
    <property type="component" value="Unassembled WGS sequence"/>
</dbReference>
<dbReference type="SUPFAM" id="SSF49842">
    <property type="entry name" value="TNF-like"/>
    <property type="match status" value="1"/>
</dbReference>
<dbReference type="Gene3D" id="2.60.120.40">
    <property type="match status" value="1"/>
</dbReference>
<dbReference type="AlphaFoldDB" id="A0AAE0PVY8"/>
<name>A0AAE0PVY8_9TELE</name>
<keyword evidence="2" id="KW-0472">Membrane</keyword>
<evidence type="ECO:0000256" key="1">
    <source>
        <dbReference type="ARBA" id="ARBA00008670"/>
    </source>
</evidence>